<gene>
    <name evidence="2" type="ORF">Fuma_05169</name>
</gene>
<keyword evidence="3" id="KW-1185">Reference proteome</keyword>
<dbReference type="Pfam" id="PF01261">
    <property type="entry name" value="AP_endonuc_2"/>
    <property type="match status" value="1"/>
</dbReference>
<dbReference type="SUPFAM" id="SSF51658">
    <property type="entry name" value="Xylose isomerase-like"/>
    <property type="match status" value="1"/>
</dbReference>
<accession>A0A1P8WN96</accession>
<dbReference type="AlphaFoldDB" id="A0A1P8WN96"/>
<dbReference type="GO" id="GO:0016853">
    <property type="term" value="F:isomerase activity"/>
    <property type="evidence" value="ECO:0007669"/>
    <property type="project" value="UniProtKB-KW"/>
</dbReference>
<reference evidence="2 3" key="1">
    <citation type="journal article" date="2016" name="Front. Microbiol.">
        <title>Fuerstia marisgermanicae gen. nov., sp. nov., an Unusual Member of the Phylum Planctomycetes from the German Wadden Sea.</title>
        <authorList>
            <person name="Kohn T."/>
            <person name="Heuer A."/>
            <person name="Jogler M."/>
            <person name="Vollmers J."/>
            <person name="Boedeker C."/>
            <person name="Bunk B."/>
            <person name="Rast P."/>
            <person name="Borchert D."/>
            <person name="Glockner I."/>
            <person name="Freese H.M."/>
            <person name="Klenk H.P."/>
            <person name="Overmann J."/>
            <person name="Kaster A.K."/>
            <person name="Rohde M."/>
            <person name="Wiegand S."/>
            <person name="Jogler C."/>
        </authorList>
    </citation>
    <scope>NUCLEOTIDE SEQUENCE [LARGE SCALE GENOMIC DNA]</scope>
    <source>
        <strain evidence="2 3">NH11</strain>
    </source>
</reference>
<evidence type="ECO:0000259" key="1">
    <source>
        <dbReference type="Pfam" id="PF01261"/>
    </source>
</evidence>
<dbReference type="PANTHER" id="PTHR12110">
    <property type="entry name" value="HYDROXYPYRUVATE ISOMERASE"/>
    <property type="match status" value="1"/>
</dbReference>
<dbReference type="KEGG" id="fmr:Fuma_05169"/>
<feature type="domain" description="Xylose isomerase-like TIM barrel" evidence="1">
    <location>
        <begin position="40"/>
        <end position="303"/>
    </location>
</feature>
<organism evidence="2 3">
    <name type="scientific">Fuerstiella marisgermanici</name>
    <dbReference type="NCBI Taxonomy" id="1891926"/>
    <lineage>
        <taxon>Bacteria</taxon>
        <taxon>Pseudomonadati</taxon>
        <taxon>Planctomycetota</taxon>
        <taxon>Planctomycetia</taxon>
        <taxon>Planctomycetales</taxon>
        <taxon>Planctomycetaceae</taxon>
        <taxon>Fuerstiella</taxon>
    </lineage>
</organism>
<proteinExistence type="predicted"/>
<dbReference type="InterPro" id="IPR036237">
    <property type="entry name" value="Xyl_isomerase-like_sf"/>
</dbReference>
<protein>
    <submittedName>
        <fullName evidence="2">Xylose isomerase-like TIM barrel</fullName>
    </submittedName>
</protein>
<dbReference type="STRING" id="1891926.Fuma_05169"/>
<evidence type="ECO:0000313" key="2">
    <source>
        <dbReference type="EMBL" id="APZ95511.1"/>
    </source>
</evidence>
<evidence type="ECO:0000313" key="3">
    <source>
        <dbReference type="Proteomes" id="UP000187735"/>
    </source>
</evidence>
<sequence>MIAAAKPLVRIQKPQIMSLRLAVATEDLNASLKKAISLAAASEVQGVRLNSRSEVSAAEATESSIRQILLYVKERQMNVAGLMCPTRHSLYDPEYLEPRLDIIRKSMTLARKLETADLLVRCGRIPDPTATPAPAEAAPSIDDQANPFAFATAPESSGPTPATQFTQLCEILNDLTRHGNHVGCTLNLQLSSYNQPLIKRLFAEVKAGPLGIVFDTATAVMTGAPVVGTFRDLYQHVGYIRARDALSDVDGAGVEVAHGDGVVDWIQFLPTLEEADYTNWVCVERGGGDQRAEDVRHGVSELKALIPDPGN</sequence>
<dbReference type="EMBL" id="CP017641">
    <property type="protein sequence ID" value="APZ95511.1"/>
    <property type="molecule type" value="Genomic_DNA"/>
</dbReference>
<dbReference type="InterPro" id="IPR013022">
    <property type="entry name" value="Xyl_isomerase-like_TIM-brl"/>
</dbReference>
<dbReference type="Gene3D" id="3.20.20.150">
    <property type="entry name" value="Divalent-metal-dependent TIM barrel enzymes"/>
    <property type="match status" value="1"/>
</dbReference>
<dbReference type="Proteomes" id="UP000187735">
    <property type="component" value="Chromosome"/>
</dbReference>
<keyword evidence="2" id="KW-0413">Isomerase</keyword>
<dbReference type="InterPro" id="IPR050312">
    <property type="entry name" value="IolE/XylAMocC-like"/>
</dbReference>
<name>A0A1P8WN96_9PLAN</name>